<dbReference type="Pfam" id="PF23559">
    <property type="entry name" value="WHD_DRP"/>
    <property type="match status" value="1"/>
</dbReference>
<dbReference type="Gene3D" id="3.80.10.10">
    <property type="entry name" value="Ribonuclease Inhibitor"/>
    <property type="match status" value="1"/>
</dbReference>
<proteinExistence type="inferred from homology"/>
<name>A0A8I7BFP4_HORVV</name>
<reference evidence="11" key="2">
    <citation type="submission" date="2020-10" db="EMBL/GenBank/DDBJ databases">
        <authorList>
            <person name="Scholz U."/>
            <person name="Mascher M."/>
            <person name="Fiebig A."/>
        </authorList>
    </citation>
    <scope>NUCLEOTIDE SEQUENCE [LARGE SCALE GENOMIC DNA]</scope>
    <source>
        <strain evidence="11">cv. Morex</strain>
    </source>
</reference>
<dbReference type="Proteomes" id="UP000011116">
    <property type="component" value="Chromosome 7H"/>
</dbReference>
<feature type="domain" description="Disease resistance N-terminal" evidence="8">
    <location>
        <begin position="8"/>
        <end position="84"/>
    </location>
</feature>
<reference evidence="11" key="3">
    <citation type="submission" date="2022-01" db="UniProtKB">
        <authorList>
            <consortium name="EnsemblPlants"/>
        </authorList>
    </citation>
    <scope>IDENTIFICATION</scope>
    <source>
        <strain evidence="11">subsp. vulgare</strain>
    </source>
</reference>
<evidence type="ECO:0000259" key="9">
    <source>
        <dbReference type="Pfam" id="PF23559"/>
    </source>
</evidence>
<evidence type="ECO:0000313" key="11">
    <source>
        <dbReference type="EnsemblPlants" id="HORVU.MOREX.r3.7HG0746560.1.CDS1"/>
    </source>
</evidence>
<dbReference type="InterPro" id="IPR032675">
    <property type="entry name" value="LRR_dom_sf"/>
</dbReference>
<evidence type="ECO:0000256" key="6">
    <source>
        <dbReference type="ARBA" id="ARBA00023054"/>
    </source>
</evidence>
<feature type="domain" description="Disease resistance protein winged helix" evidence="9">
    <location>
        <begin position="311"/>
        <end position="386"/>
    </location>
</feature>
<evidence type="ECO:0000256" key="4">
    <source>
        <dbReference type="ARBA" id="ARBA00022741"/>
    </source>
</evidence>
<accession>A0A8I7BFP4</accession>
<keyword evidence="12" id="KW-1185">Reference proteome</keyword>
<dbReference type="Gene3D" id="1.10.10.10">
    <property type="entry name" value="Winged helix-like DNA-binding domain superfamily/Winged helix DNA-binding domain"/>
    <property type="match status" value="1"/>
</dbReference>
<organism evidence="11 12">
    <name type="scientific">Hordeum vulgare subsp. vulgare</name>
    <name type="common">Domesticated barley</name>
    <dbReference type="NCBI Taxonomy" id="112509"/>
    <lineage>
        <taxon>Eukaryota</taxon>
        <taxon>Viridiplantae</taxon>
        <taxon>Streptophyta</taxon>
        <taxon>Embryophyta</taxon>
        <taxon>Tracheophyta</taxon>
        <taxon>Spermatophyta</taxon>
        <taxon>Magnoliopsida</taxon>
        <taxon>Liliopsida</taxon>
        <taxon>Poales</taxon>
        <taxon>Poaceae</taxon>
        <taxon>BOP clade</taxon>
        <taxon>Pooideae</taxon>
        <taxon>Triticodae</taxon>
        <taxon>Triticeae</taxon>
        <taxon>Hordeinae</taxon>
        <taxon>Hordeum</taxon>
    </lineage>
</organism>
<reference evidence="12" key="1">
    <citation type="journal article" date="2012" name="Nature">
        <title>A physical, genetic and functional sequence assembly of the barley genome.</title>
        <authorList>
            <consortium name="The International Barley Genome Sequencing Consortium"/>
            <person name="Mayer K.F."/>
            <person name="Waugh R."/>
            <person name="Brown J.W."/>
            <person name="Schulman A."/>
            <person name="Langridge P."/>
            <person name="Platzer M."/>
            <person name="Fincher G.B."/>
            <person name="Muehlbauer G.J."/>
            <person name="Sato K."/>
            <person name="Close T.J."/>
            <person name="Wise R.P."/>
            <person name="Stein N."/>
        </authorList>
    </citation>
    <scope>NUCLEOTIDE SEQUENCE [LARGE SCALE GENOMIC DNA]</scope>
    <source>
        <strain evidence="12">cv. Morex</strain>
    </source>
</reference>
<dbReference type="PANTHER" id="PTHR23155:SF1091">
    <property type="entry name" value="EXPRESSED PROTEIN"/>
    <property type="match status" value="1"/>
</dbReference>
<dbReference type="InterPro" id="IPR055414">
    <property type="entry name" value="LRR_R13L4/SHOC2-like"/>
</dbReference>
<dbReference type="GO" id="GO:0000166">
    <property type="term" value="F:nucleotide binding"/>
    <property type="evidence" value="ECO:0007669"/>
    <property type="project" value="UniProtKB-KW"/>
</dbReference>
<dbReference type="EnsemblPlants" id="HORVU.MOREX.r3.7HG0746560.1">
    <property type="protein sequence ID" value="HORVU.MOREX.r3.7HG0746560.1.CDS1"/>
    <property type="gene ID" value="HORVU.MOREX.r3.7HG0746560"/>
</dbReference>
<dbReference type="CDD" id="cd14798">
    <property type="entry name" value="RX-CC_like"/>
    <property type="match status" value="1"/>
</dbReference>
<evidence type="ECO:0000256" key="1">
    <source>
        <dbReference type="ARBA" id="ARBA00008894"/>
    </source>
</evidence>
<keyword evidence="2" id="KW-0433">Leucine-rich repeat</keyword>
<evidence type="ECO:0000256" key="7">
    <source>
        <dbReference type="SAM" id="Coils"/>
    </source>
</evidence>
<evidence type="ECO:0000256" key="3">
    <source>
        <dbReference type="ARBA" id="ARBA00022737"/>
    </source>
</evidence>
<keyword evidence="5" id="KW-0611">Plant defense</keyword>
<dbReference type="Gramene" id="HORVU.MOREX.r3.7HG0746560.1">
    <property type="protein sequence ID" value="HORVU.MOREX.r3.7HG0746560.1.CDS1"/>
    <property type="gene ID" value="HORVU.MOREX.r3.7HG0746560"/>
</dbReference>
<evidence type="ECO:0008006" key="13">
    <source>
        <dbReference type="Google" id="ProtNLM"/>
    </source>
</evidence>
<comment type="similarity">
    <text evidence="1">Belongs to the disease resistance NB-LRR family.</text>
</comment>
<dbReference type="InterPro" id="IPR041118">
    <property type="entry name" value="Rx_N"/>
</dbReference>
<dbReference type="AlphaFoldDB" id="A0A8I7BFP4"/>
<dbReference type="Pfam" id="PF18052">
    <property type="entry name" value="Rx_N"/>
    <property type="match status" value="1"/>
</dbReference>
<evidence type="ECO:0000256" key="2">
    <source>
        <dbReference type="ARBA" id="ARBA00022614"/>
    </source>
</evidence>
<feature type="coiled-coil region" evidence="7">
    <location>
        <begin position="112"/>
        <end position="139"/>
    </location>
</feature>
<dbReference type="InterPro" id="IPR044974">
    <property type="entry name" value="Disease_R_plants"/>
</dbReference>
<dbReference type="InterPro" id="IPR058922">
    <property type="entry name" value="WHD_DRP"/>
</dbReference>
<feature type="domain" description="Disease resistance R13L4/SHOC-2-like LRR" evidence="10">
    <location>
        <begin position="462"/>
        <end position="796"/>
    </location>
</feature>
<dbReference type="PANTHER" id="PTHR23155">
    <property type="entry name" value="DISEASE RESISTANCE PROTEIN RP"/>
    <property type="match status" value="1"/>
</dbReference>
<keyword evidence="6 7" id="KW-0175">Coiled coil</keyword>
<keyword evidence="4" id="KW-0547">Nucleotide-binding</keyword>
<dbReference type="SUPFAM" id="SSF52058">
    <property type="entry name" value="L domain-like"/>
    <property type="match status" value="1"/>
</dbReference>
<dbReference type="InterPro" id="IPR036388">
    <property type="entry name" value="WH-like_DNA-bd_sf"/>
</dbReference>
<evidence type="ECO:0000313" key="12">
    <source>
        <dbReference type="Proteomes" id="UP000011116"/>
    </source>
</evidence>
<evidence type="ECO:0000259" key="10">
    <source>
        <dbReference type="Pfam" id="PF23598"/>
    </source>
</evidence>
<dbReference type="InterPro" id="IPR038005">
    <property type="entry name" value="RX-like_CC"/>
</dbReference>
<sequence length="823" mass="94066">MADLTQGAVDSLVGLLKTAVTKEAKLLGGLQGDMEFIKDEMESMNGFLIHLTKTEGMHDDQLRAWMKQVRDISYIAQDCIELYRRDFMAPPTGGLRARLRHYLLQLGRLRARDRLARRISDLKARVKDVAERRERYQVSIPKPKEDDGLPPQWLALDAEQASLHPDEIQEARENFLRALARDKEKQELSCFDEATGLLQSTATKPIPSYEEAIGLLVPQDLQSTANQVRRCLLQHFSHQRDRATVCLEMLLRALQDHSRVRRAVDKSKGELNKLVDEAGMDINDFPTQVMIFCYSKLSRSYKSCLQYLYAFRDETAISRTSLVRRWLAEGRVERQAGASKQADASLEEVAEICFKDLLFRGFLLPADDPATVNTKVKTCKIDNIVWKFLRRMSTTDNFVDSLPTHLDYQLRIRQYVKRQEEHLHGNHPRPRHSRSICGRGTMPLGDSAAADPDPMVDMLNFLNSLDQTYRLNVLDLGGCKGLEKSHLKSICKIISLKYLSLRNTDVSHLPWQINNLVLLETLDIRQTKVQGQDINQIYLRKLKHLLTSFKMKMTTEEETLCWAGMPSRIGKMEDMEILSRVQIQDGKKELNEVGRLVKLRKLGVVLAGSQSQAQDNMNNLLQAITKLRECLCSLSIWVTPSPTNNGDPSVIVNMEMVQEQSAPKLLKSLNIRGVRFLNTRLPGWIRELQQLSEITLCDTFLSRYSLQDLGNNLHHLRCLRLRRSSYNDHKLTFGKDGFQELRLLIIEGNTVTTVEFQEDMSCPRLKKIVWRNMSLKQEGTLSGIQHLEGLEDVELKGCFADLTSIANNMGPKGRLIHVLHLQD</sequence>
<dbReference type="Gramene" id="HORVU.MOREX.r2.7HG0619250.1">
    <property type="protein sequence ID" value="HORVU.MOREX.r2.7HG0619250.1.CDS.1"/>
    <property type="gene ID" value="HORVU.MOREX.r2.7HG0619250"/>
</dbReference>
<dbReference type="Gene3D" id="1.20.5.4130">
    <property type="match status" value="1"/>
</dbReference>
<keyword evidence="3" id="KW-0677">Repeat</keyword>
<evidence type="ECO:0000256" key="5">
    <source>
        <dbReference type="ARBA" id="ARBA00022821"/>
    </source>
</evidence>
<evidence type="ECO:0000259" key="8">
    <source>
        <dbReference type="Pfam" id="PF18052"/>
    </source>
</evidence>
<dbReference type="Pfam" id="PF23598">
    <property type="entry name" value="LRR_14"/>
    <property type="match status" value="1"/>
</dbReference>
<dbReference type="GO" id="GO:0006952">
    <property type="term" value="P:defense response"/>
    <property type="evidence" value="ECO:0007669"/>
    <property type="project" value="UniProtKB-KW"/>
</dbReference>
<protein>
    <recommendedName>
        <fullName evidence="13">Rx N-terminal domain-containing protein</fullName>
    </recommendedName>
</protein>